<dbReference type="Pfam" id="PF04348">
    <property type="entry name" value="LppC"/>
    <property type="match status" value="1"/>
</dbReference>
<protein>
    <submittedName>
        <fullName evidence="4">Penicillin-binding protein activator</fullName>
    </submittedName>
</protein>
<sequence length="673" mass="75236">MQVIQRISPLLLTLSLLLLFQGCSAPVTKPDVEPEKEAVILRQQADSLIEAKSFAAAAVLIESLARDSLPPRREDLLLEAAETWAKAGNWEKSESLTNEIRSPDSDAEFILRLRMLQAERLLQLGQVDQALDLMQPPPGPESSLGLRQRFHKNVAESFRLVGNLLESARELGELDMLLLDPERRLKNQAMLIQTLSAMTDTALALLQPDPPGTLGGWMDLARIVKNRGDDPAVVETRLDAWREEYQNHPALPSLLIGYFDQDKSLLEQVSHIAILLPRTGPYAKVAAAARDGFMSAWYQRPANNRPELRFYDSSDPTKIIDIYQLAVDQGAKMAVGPISKAALKALLQKESFEIPLLALNRTNGEPHPSTNFYQFGLSPEDEAEQVAERAWLDGFGNALVLTPTGSWGDRIYESFRERWESLGGRAIEQQSYIAKENDFSAPIRKLLNIDESNARKQAVQQILGESLEYEPRRRADADFIFLAARPQKARQLRPQLQFHHAGDLPVYATSHIFSGKQAQEKDKDIGNIKFVDIPWLLEDDHQQPLSRSSLAKLLPGVKERYTRLYAMGIDAFNLLPHLQQLSDQPGLTQDGKTGNLYIDTSNRLHRQLAWAEMANGKVRISGFAPRMEVPENTPSSNQPIQGLPDESTAIATDNLPQETVETSVTPSEPPQRP</sequence>
<dbReference type="Gene3D" id="3.40.50.2300">
    <property type="match status" value="2"/>
</dbReference>
<dbReference type="PANTHER" id="PTHR38038:SF1">
    <property type="entry name" value="PENICILLIN-BINDING PROTEIN ACTIVATOR LPOA"/>
    <property type="match status" value="1"/>
</dbReference>
<proteinExistence type="predicted"/>
<dbReference type="SUPFAM" id="SSF53822">
    <property type="entry name" value="Periplasmic binding protein-like I"/>
    <property type="match status" value="1"/>
</dbReference>
<dbReference type="EMBL" id="QFXE01000014">
    <property type="protein sequence ID" value="RDH85158.1"/>
    <property type="molecule type" value="Genomic_DNA"/>
</dbReference>
<gene>
    <name evidence="4" type="ORF">DIZ78_12180</name>
</gene>
<evidence type="ECO:0000256" key="3">
    <source>
        <dbReference type="SAM" id="SignalP"/>
    </source>
</evidence>
<dbReference type="InterPro" id="IPR028082">
    <property type="entry name" value="Peripla_BP_I"/>
</dbReference>
<keyword evidence="3" id="KW-0732">Signal</keyword>
<name>A0A370DJS1_9GAMM</name>
<evidence type="ECO:0000256" key="1">
    <source>
        <dbReference type="ARBA" id="ARBA00023136"/>
    </source>
</evidence>
<comment type="caution">
    <text evidence="4">The sequence shown here is derived from an EMBL/GenBank/DDBJ whole genome shotgun (WGS) entry which is preliminary data.</text>
</comment>
<feature type="region of interest" description="Disordered" evidence="2">
    <location>
        <begin position="627"/>
        <end position="673"/>
    </location>
</feature>
<keyword evidence="1" id="KW-0472">Membrane</keyword>
<feature type="chain" id="PRO_5017083749" evidence="3">
    <location>
        <begin position="26"/>
        <end position="673"/>
    </location>
</feature>
<evidence type="ECO:0000313" key="5">
    <source>
        <dbReference type="Proteomes" id="UP000254771"/>
    </source>
</evidence>
<accession>A0A370DJS1</accession>
<reference evidence="4 5" key="1">
    <citation type="journal article" date="2018" name="ISME J.">
        <title>Endosymbiont genomes yield clues of tubeworm success.</title>
        <authorList>
            <person name="Li Y."/>
            <person name="Liles M.R."/>
            <person name="Halanych K.M."/>
        </authorList>
    </citation>
    <scope>NUCLEOTIDE SEQUENCE [LARGE SCALE GENOMIC DNA]</scope>
    <source>
        <strain evidence="4">A1462</strain>
    </source>
</reference>
<dbReference type="GO" id="GO:0009252">
    <property type="term" value="P:peptidoglycan biosynthetic process"/>
    <property type="evidence" value="ECO:0007669"/>
    <property type="project" value="TreeGrafter"/>
</dbReference>
<keyword evidence="5" id="KW-1185">Reference proteome</keyword>
<dbReference type="Gene3D" id="1.25.40.650">
    <property type="match status" value="1"/>
</dbReference>
<dbReference type="InterPro" id="IPR007443">
    <property type="entry name" value="LpoA"/>
</dbReference>
<dbReference type="PROSITE" id="PS51257">
    <property type="entry name" value="PROKAR_LIPOPROTEIN"/>
    <property type="match status" value="1"/>
</dbReference>
<feature type="compositionally biased region" description="Polar residues" evidence="2">
    <location>
        <begin position="649"/>
        <end position="666"/>
    </location>
</feature>
<evidence type="ECO:0000313" key="4">
    <source>
        <dbReference type="EMBL" id="RDH85158.1"/>
    </source>
</evidence>
<dbReference type="Proteomes" id="UP000254771">
    <property type="component" value="Unassembled WGS sequence"/>
</dbReference>
<dbReference type="PANTHER" id="PTHR38038">
    <property type="entry name" value="PENICILLIN-BINDING PROTEIN ACTIVATOR LPOA"/>
    <property type="match status" value="1"/>
</dbReference>
<evidence type="ECO:0000256" key="2">
    <source>
        <dbReference type="SAM" id="MobiDB-lite"/>
    </source>
</evidence>
<dbReference type="GO" id="GO:0030234">
    <property type="term" value="F:enzyme regulator activity"/>
    <property type="evidence" value="ECO:0007669"/>
    <property type="project" value="TreeGrafter"/>
</dbReference>
<organism evidence="4 5">
    <name type="scientific">endosymbiont of Escarpia spicata</name>
    <dbReference type="NCBI Taxonomy" id="2200908"/>
    <lineage>
        <taxon>Bacteria</taxon>
        <taxon>Pseudomonadati</taxon>
        <taxon>Pseudomonadota</taxon>
        <taxon>Gammaproteobacteria</taxon>
        <taxon>sulfur-oxidizing symbionts</taxon>
    </lineage>
</organism>
<dbReference type="CDD" id="cd06339">
    <property type="entry name" value="PBP1_YraM_LppC_lipoprotein-like"/>
    <property type="match status" value="1"/>
</dbReference>
<feature type="signal peptide" evidence="3">
    <location>
        <begin position="1"/>
        <end position="25"/>
    </location>
</feature>
<dbReference type="AlphaFoldDB" id="A0A370DJS1"/>
<dbReference type="GO" id="GO:0031241">
    <property type="term" value="C:periplasmic side of cell outer membrane"/>
    <property type="evidence" value="ECO:0007669"/>
    <property type="project" value="TreeGrafter"/>
</dbReference>